<dbReference type="RefSeq" id="WP_012123245.1">
    <property type="nucleotide sequence ID" value="NC_009776.1"/>
</dbReference>
<keyword evidence="3" id="KW-1185">Reference proteome</keyword>
<gene>
    <name evidence="2" type="ordered locus">Igni_1104</name>
</gene>
<keyword evidence="1" id="KW-0175">Coiled coil</keyword>
<feature type="coiled-coil region" evidence="1">
    <location>
        <begin position="45"/>
        <end position="108"/>
    </location>
</feature>
<dbReference type="AlphaFoldDB" id="A8ABH9"/>
<evidence type="ECO:0000313" key="2">
    <source>
        <dbReference type="EMBL" id="ABU82281.1"/>
    </source>
</evidence>
<evidence type="ECO:0000256" key="1">
    <source>
        <dbReference type="SAM" id="Coils"/>
    </source>
</evidence>
<evidence type="ECO:0000313" key="3">
    <source>
        <dbReference type="Proteomes" id="UP000000262"/>
    </source>
</evidence>
<sequence length="109" mass="13081">MGRRRMTLPKDEESMMKIQEEIEMEHAHEHHHHHHHHHHDINEVLVYILETLEDLKERVKRCEQNVDSLQNDVRTLYKTAVFTLRAIMSEGDERKEALEDALKALEKKI</sequence>
<reference evidence="2 3" key="1">
    <citation type="journal article" date="2008" name="Genome Biol.">
        <title>A genomic analysis of the archaeal system Ignicoccus hospitalis-Nanoarchaeum equitans.</title>
        <authorList>
            <person name="Podar M."/>
            <person name="Anderson I."/>
            <person name="Makarova K.S."/>
            <person name="Elkins J.G."/>
            <person name="Ivanova N."/>
            <person name="Wall M.A."/>
            <person name="Lykidis A."/>
            <person name="Mavromatis K."/>
            <person name="Sun H."/>
            <person name="Hudson M.E."/>
            <person name="Chen W."/>
            <person name="Deciu C."/>
            <person name="Hutchison D."/>
            <person name="Eads J.R."/>
            <person name="Anderson A."/>
            <person name="Fernandes F."/>
            <person name="Szeto E."/>
            <person name="Lapidus A."/>
            <person name="Kyrpides N.C."/>
            <person name="Saier M.H.Jr."/>
            <person name="Richardson P.M."/>
            <person name="Rachel R."/>
            <person name="Huber H."/>
            <person name="Eisen J.A."/>
            <person name="Koonin E.V."/>
            <person name="Keller M."/>
            <person name="Stetter K.O."/>
        </authorList>
    </citation>
    <scope>NUCLEOTIDE SEQUENCE [LARGE SCALE GENOMIC DNA]</scope>
    <source>
        <strain evidence="3">KIN4/I / DSM 18386 / JCM 14125</strain>
    </source>
</reference>
<dbReference type="EMBL" id="CP000816">
    <property type="protein sequence ID" value="ABU82281.1"/>
    <property type="molecule type" value="Genomic_DNA"/>
</dbReference>
<dbReference type="GeneID" id="5562856"/>
<dbReference type="KEGG" id="iho:Igni_1104"/>
<organism evidence="2 3">
    <name type="scientific">Ignicoccus hospitalis (strain KIN4/I / DSM 18386 / JCM 14125)</name>
    <dbReference type="NCBI Taxonomy" id="453591"/>
    <lineage>
        <taxon>Archaea</taxon>
        <taxon>Thermoproteota</taxon>
        <taxon>Thermoprotei</taxon>
        <taxon>Desulfurococcales</taxon>
        <taxon>Desulfurococcaceae</taxon>
        <taxon>Ignicoccus</taxon>
    </lineage>
</organism>
<dbReference type="Proteomes" id="UP000000262">
    <property type="component" value="Chromosome"/>
</dbReference>
<name>A8ABH9_IGNH4</name>
<protein>
    <submittedName>
        <fullName evidence="2">Uncharacterized protein</fullName>
    </submittedName>
</protein>
<dbReference type="STRING" id="453591.Igni_1104"/>
<dbReference type="HOGENOM" id="CLU_2177853_0_0_2"/>
<accession>A8ABH9</accession>
<proteinExistence type="predicted"/>
<dbReference type="eggNOG" id="arCOG05994">
    <property type="taxonomic scope" value="Archaea"/>
</dbReference>